<evidence type="ECO:0000313" key="8">
    <source>
        <dbReference type="EMBL" id="KTC85372.1"/>
    </source>
</evidence>
<dbReference type="InterPro" id="IPR050445">
    <property type="entry name" value="Bact_polysacc_biosynth/exp"/>
</dbReference>
<keyword evidence="2" id="KW-1003">Cell membrane</keyword>
<evidence type="ECO:0000256" key="6">
    <source>
        <dbReference type="SAM" id="Phobius"/>
    </source>
</evidence>
<dbReference type="AlphaFoldDB" id="A0A0W0SQ65"/>
<dbReference type="EMBL" id="LNXY01000028">
    <property type="protein sequence ID" value="KTC85372.1"/>
    <property type="molecule type" value="Genomic_DNA"/>
</dbReference>
<dbReference type="PANTHER" id="PTHR32309:SF13">
    <property type="entry name" value="FERRIC ENTEROBACTIN TRANSPORT PROTEIN FEPE"/>
    <property type="match status" value="1"/>
</dbReference>
<dbReference type="Proteomes" id="UP000054736">
    <property type="component" value="Unassembled WGS sequence"/>
</dbReference>
<protein>
    <submittedName>
        <fullName evidence="8">Lipopolysaccharide biosynthesis protein WzzE</fullName>
    </submittedName>
</protein>
<evidence type="ECO:0000256" key="3">
    <source>
        <dbReference type="ARBA" id="ARBA00022692"/>
    </source>
</evidence>
<name>A0A0W0SQ65_9GAMM</name>
<dbReference type="GO" id="GO:0004713">
    <property type="term" value="F:protein tyrosine kinase activity"/>
    <property type="evidence" value="ECO:0007669"/>
    <property type="project" value="TreeGrafter"/>
</dbReference>
<dbReference type="SUPFAM" id="SSF160355">
    <property type="entry name" value="Bacterial polysaccharide co-polymerase-like"/>
    <property type="match status" value="1"/>
</dbReference>
<comment type="caution">
    <text evidence="8">The sequence shown here is derived from an EMBL/GenBank/DDBJ whole genome shotgun (WGS) entry which is preliminary data.</text>
</comment>
<evidence type="ECO:0000256" key="1">
    <source>
        <dbReference type="ARBA" id="ARBA00004651"/>
    </source>
</evidence>
<dbReference type="OrthoDB" id="8113255at2"/>
<feature type="transmembrane region" description="Helical" evidence="6">
    <location>
        <begin position="29"/>
        <end position="48"/>
    </location>
</feature>
<organism evidence="8 9">
    <name type="scientific">Legionella drozanskii LLAP-1</name>
    <dbReference type="NCBI Taxonomy" id="1212489"/>
    <lineage>
        <taxon>Bacteria</taxon>
        <taxon>Pseudomonadati</taxon>
        <taxon>Pseudomonadota</taxon>
        <taxon>Gammaproteobacteria</taxon>
        <taxon>Legionellales</taxon>
        <taxon>Legionellaceae</taxon>
        <taxon>Legionella</taxon>
    </lineage>
</organism>
<keyword evidence="5 6" id="KW-0472">Membrane</keyword>
<keyword evidence="3 6" id="KW-0812">Transmembrane</keyword>
<sequence>MEGQQLKEEPINNEMTLIDFLQAIWKQKLLITLTAILGLFLGFTYILLSSPVYEAATIISPPSQGDIAALNQGRLLLKKSLLSPYEIKDVYDNFTKELQAESTKRLFFNTIILPSMENKTALSQGQLYANFSKSLMIKEIKSLPNAFTPPPSNYMVTIRGVSPQQDAKWLAKYIALAKQKALEDILTDIDSQHKNVMRELREKIDAIREAADIHRLDRVQQLKEAIKVAQAVGVKGNAVSKIITDASTVNDPSLMYLRGSAALQAELNNIENRGSSDAFAPAELKLRETQSMLDLYKKIIINPSIVVLFKQDGEVIVSDLPIAPHKKLILILSLFAGLISGVIWVLTRKSLTLIFK</sequence>
<proteinExistence type="predicted"/>
<feature type="domain" description="Polysaccharide chain length determinant N-terminal" evidence="7">
    <location>
        <begin position="13"/>
        <end position="82"/>
    </location>
</feature>
<evidence type="ECO:0000256" key="5">
    <source>
        <dbReference type="ARBA" id="ARBA00023136"/>
    </source>
</evidence>
<dbReference type="PATRIC" id="fig|1212489.4.peg.2681"/>
<dbReference type="InterPro" id="IPR003856">
    <property type="entry name" value="LPS_length_determ_N"/>
</dbReference>
<evidence type="ECO:0000259" key="7">
    <source>
        <dbReference type="Pfam" id="PF02706"/>
    </source>
</evidence>
<keyword evidence="9" id="KW-1185">Reference proteome</keyword>
<dbReference type="RefSeq" id="WP_058496825.1">
    <property type="nucleotide sequence ID" value="NZ_CAAAIU010000008.1"/>
</dbReference>
<evidence type="ECO:0000313" key="9">
    <source>
        <dbReference type="Proteomes" id="UP000054736"/>
    </source>
</evidence>
<accession>A0A0W0SQ65</accession>
<dbReference type="Pfam" id="PF02706">
    <property type="entry name" value="Wzz"/>
    <property type="match status" value="1"/>
</dbReference>
<dbReference type="STRING" id="1212489.Ldro_2544"/>
<evidence type="ECO:0000256" key="4">
    <source>
        <dbReference type="ARBA" id="ARBA00022989"/>
    </source>
</evidence>
<dbReference type="PANTHER" id="PTHR32309">
    <property type="entry name" value="TYROSINE-PROTEIN KINASE"/>
    <property type="match status" value="1"/>
</dbReference>
<keyword evidence="4 6" id="KW-1133">Transmembrane helix</keyword>
<dbReference type="Gene3D" id="3.30.1890.10">
    <property type="entry name" value="FepE-like"/>
    <property type="match status" value="1"/>
</dbReference>
<comment type="subcellular location">
    <subcellularLocation>
        <location evidence="1">Cell membrane</location>
        <topology evidence="1">Multi-pass membrane protein</topology>
    </subcellularLocation>
</comment>
<reference evidence="8 9" key="1">
    <citation type="submission" date="2015-11" db="EMBL/GenBank/DDBJ databases">
        <title>Genomic analysis of 38 Legionella species identifies large and diverse effector repertoires.</title>
        <authorList>
            <person name="Burstein D."/>
            <person name="Amaro F."/>
            <person name="Zusman T."/>
            <person name="Lifshitz Z."/>
            <person name="Cohen O."/>
            <person name="Gilbert J.A."/>
            <person name="Pupko T."/>
            <person name="Shuman H.A."/>
            <person name="Segal G."/>
        </authorList>
    </citation>
    <scope>NUCLEOTIDE SEQUENCE [LARGE SCALE GENOMIC DNA]</scope>
    <source>
        <strain evidence="8 9">ATCC 700990</strain>
    </source>
</reference>
<feature type="transmembrane region" description="Helical" evidence="6">
    <location>
        <begin position="328"/>
        <end position="347"/>
    </location>
</feature>
<evidence type="ECO:0000256" key="2">
    <source>
        <dbReference type="ARBA" id="ARBA00022475"/>
    </source>
</evidence>
<dbReference type="GO" id="GO:0005886">
    <property type="term" value="C:plasma membrane"/>
    <property type="evidence" value="ECO:0007669"/>
    <property type="project" value="UniProtKB-SubCell"/>
</dbReference>
<gene>
    <name evidence="8" type="primary">wzzE</name>
    <name evidence="8" type="ORF">Ldro_2544</name>
</gene>